<comment type="caution">
    <text evidence="1">The sequence shown here is derived from an EMBL/GenBank/DDBJ whole genome shotgun (WGS) entry which is preliminary data.</text>
</comment>
<gene>
    <name evidence="1" type="ORF">HA331_03295</name>
</gene>
<accession>A0A832SM64</accession>
<reference evidence="1" key="1">
    <citation type="journal article" date="2020" name="bioRxiv">
        <title>A rank-normalized archaeal taxonomy based on genome phylogeny resolves widespread incomplete and uneven classifications.</title>
        <authorList>
            <person name="Rinke C."/>
            <person name="Chuvochina M."/>
            <person name="Mussig A.J."/>
            <person name="Chaumeil P.-A."/>
            <person name="Waite D.W."/>
            <person name="Whitman W.B."/>
            <person name="Parks D.H."/>
            <person name="Hugenholtz P."/>
        </authorList>
    </citation>
    <scope>NUCLEOTIDE SEQUENCE</scope>
    <source>
        <strain evidence="1">UBA8834</strain>
    </source>
</reference>
<proteinExistence type="predicted"/>
<evidence type="ECO:0000313" key="2">
    <source>
        <dbReference type="Proteomes" id="UP000617544"/>
    </source>
</evidence>
<dbReference type="GeneID" id="1442659"/>
<protein>
    <submittedName>
        <fullName evidence="1">Uncharacterized protein</fullName>
    </submittedName>
</protein>
<dbReference type="RefSeq" id="WP_010885877.1">
    <property type="nucleotide sequence ID" value="NZ_DUJN01000002.1"/>
</dbReference>
<dbReference type="Proteomes" id="UP000617544">
    <property type="component" value="Unassembled WGS sequence"/>
</dbReference>
<organism evidence="1 2">
    <name type="scientific">Pyrococcus horikoshii</name>
    <dbReference type="NCBI Taxonomy" id="53953"/>
    <lineage>
        <taxon>Archaea</taxon>
        <taxon>Methanobacteriati</taxon>
        <taxon>Methanobacteriota</taxon>
        <taxon>Thermococci</taxon>
        <taxon>Thermococcales</taxon>
        <taxon>Thermococcaceae</taxon>
        <taxon>Pyrococcus</taxon>
    </lineage>
</organism>
<name>A0A832SM64_PYRHR</name>
<sequence length="64" mass="7331">MNVSLSTLKALWRNFNYPDTKSSGDFLRNGNFLFKHSGLNFGKLMHIAKLNPFSNWEIKNGQGK</sequence>
<dbReference type="EMBL" id="DUJN01000002">
    <property type="protein sequence ID" value="HII60777.1"/>
    <property type="molecule type" value="Genomic_DNA"/>
</dbReference>
<evidence type="ECO:0000313" key="1">
    <source>
        <dbReference type="EMBL" id="HII60777.1"/>
    </source>
</evidence>
<dbReference type="AlphaFoldDB" id="A0A832SM64"/>